<proteinExistence type="predicted"/>
<keyword evidence="2" id="KW-0238">DNA-binding</keyword>
<keyword evidence="1" id="KW-0805">Transcription regulation</keyword>
<feature type="domain" description="HTH arsR-type" evidence="4">
    <location>
        <begin position="15"/>
        <end position="109"/>
    </location>
</feature>
<keyword evidence="3" id="KW-0804">Transcription</keyword>
<protein>
    <submittedName>
        <fullName evidence="5">Metalloregulator ArsR/SmtB family transcription factor</fullName>
    </submittedName>
</protein>
<name>A0AAW9QZT9_9GAMM</name>
<evidence type="ECO:0000256" key="1">
    <source>
        <dbReference type="ARBA" id="ARBA00023015"/>
    </source>
</evidence>
<dbReference type="CDD" id="cd00090">
    <property type="entry name" value="HTH_ARSR"/>
    <property type="match status" value="1"/>
</dbReference>
<evidence type="ECO:0000259" key="4">
    <source>
        <dbReference type="PROSITE" id="PS50987"/>
    </source>
</evidence>
<dbReference type="Proteomes" id="UP001364472">
    <property type="component" value="Unassembled WGS sequence"/>
</dbReference>
<keyword evidence="6" id="KW-1185">Reference proteome</keyword>
<comment type="caution">
    <text evidence="5">The sequence shown here is derived from an EMBL/GenBank/DDBJ whole genome shotgun (WGS) entry which is preliminary data.</text>
</comment>
<dbReference type="SMART" id="SM00418">
    <property type="entry name" value="HTH_ARSR"/>
    <property type="match status" value="1"/>
</dbReference>
<dbReference type="PANTHER" id="PTHR43132">
    <property type="entry name" value="ARSENICAL RESISTANCE OPERON REPRESSOR ARSR-RELATED"/>
    <property type="match status" value="1"/>
</dbReference>
<reference evidence="5 6" key="1">
    <citation type="journal article" date="2016" name="Antonie Van Leeuwenhoek">
        <title>Denitratimonas tolerans gen. nov., sp. nov., a denitrifying bacterium isolated from a bioreactor for tannery wastewater treatment.</title>
        <authorList>
            <person name="Han S.I."/>
            <person name="Kim J.O."/>
            <person name="Lee Y.R."/>
            <person name="Ekpeghere K.I."/>
            <person name="Koh S.C."/>
            <person name="Whang K.S."/>
        </authorList>
    </citation>
    <scope>NUCLEOTIDE SEQUENCE [LARGE SCALE GENOMIC DNA]</scope>
    <source>
        <strain evidence="5 6">KACC 17565</strain>
    </source>
</reference>
<dbReference type="PROSITE" id="PS50987">
    <property type="entry name" value="HTH_ARSR_2"/>
    <property type="match status" value="1"/>
</dbReference>
<dbReference type="GO" id="GO:0003700">
    <property type="term" value="F:DNA-binding transcription factor activity"/>
    <property type="evidence" value="ECO:0007669"/>
    <property type="project" value="InterPro"/>
</dbReference>
<sequence length="120" mass="12955">MALPRPEVPVIDPSAMREHADSAAHLLKALANEKRLLILCLLAEGERSVGDLNALVDLSQSALSQHLAVLREEGLVDTRREAQSIYYALSAGPAYRIIQTLHGIYCAPGADQAATRGGRR</sequence>
<dbReference type="InterPro" id="IPR051011">
    <property type="entry name" value="Metal_resp_trans_reg"/>
</dbReference>
<dbReference type="GO" id="GO:0003677">
    <property type="term" value="F:DNA binding"/>
    <property type="evidence" value="ECO:0007669"/>
    <property type="project" value="UniProtKB-KW"/>
</dbReference>
<evidence type="ECO:0000313" key="5">
    <source>
        <dbReference type="EMBL" id="MEJ1248910.1"/>
    </source>
</evidence>
<dbReference type="NCBIfam" id="NF033788">
    <property type="entry name" value="HTH_metalloreg"/>
    <property type="match status" value="1"/>
</dbReference>
<gene>
    <name evidence="5" type="ORF">WB794_04360</name>
</gene>
<organism evidence="5 6">
    <name type="scientific">Denitratimonas tolerans</name>
    <dbReference type="NCBI Taxonomy" id="1338420"/>
    <lineage>
        <taxon>Bacteria</taxon>
        <taxon>Pseudomonadati</taxon>
        <taxon>Pseudomonadota</taxon>
        <taxon>Gammaproteobacteria</taxon>
        <taxon>Lysobacterales</taxon>
        <taxon>Lysobacteraceae</taxon>
        <taxon>Denitratimonas</taxon>
    </lineage>
</organism>
<dbReference type="AlphaFoldDB" id="A0AAW9QZT9"/>
<dbReference type="InterPro" id="IPR011991">
    <property type="entry name" value="ArsR-like_HTH"/>
</dbReference>
<evidence type="ECO:0000256" key="3">
    <source>
        <dbReference type="ARBA" id="ARBA00023163"/>
    </source>
</evidence>
<evidence type="ECO:0000256" key="2">
    <source>
        <dbReference type="ARBA" id="ARBA00023125"/>
    </source>
</evidence>
<dbReference type="InterPro" id="IPR036388">
    <property type="entry name" value="WH-like_DNA-bd_sf"/>
</dbReference>
<evidence type="ECO:0000313" key="6">
    <source>
        <dbReference type="Proteomes" id="UP001364472"/>
    </source>
</evidence>
<dbReference type="PRINTS" id="PR00778">
    <property type="entry name" value="HTHARSR"/>
</dbReference>
<dbReference type="InterPro" id="IPR036390">
    <property type="entry name" value="WH_DNA-bd_sf"/>
</dbReference>
<dbReference type="InterPro" id="IPR001845">
    <property type="entry name" value="HTH_ArsR_DNA-bd_dom"/>
</dbReference>
<dbReference type="SUPFAM" id="SSF46785">
    <property type="entry name" value="Winged helix' DNA-binding domain"/>
    <property type="match status" value="1"/>
</dbReference>
<dbReference type="Gene3D" id="1.10.10.10">
    <property type="entry name" value="Winged helix-like DNA-binding domain superfamily/Winged helix DNA-binding domain"/>
    <property type="match status" value="1"/>
</dbReference>
<dbReference type="EMBL" id="JBBDHC010000004">
    <property type="protein sequence ID" value="MEJ1248910.1"/>
    <property type="molecule type" value="Genomic_DNA"/>
</dbReference>
<accession>A0AAW9QZT9</accession>
<dbReference type="RefSeq" id="WP_337334627.1">
    <property type="nucleotide sequence ID" value="NZ_JBBDHC010000004.1"/>
</dbReference>
<dbReference type="Pfam" id="PF01022">
    <property type="entry name" value="HTH_5"/>
    <property type="match status" value="1"/>
</dbReference>
<dbReference type="PANTHER" id="PTHR43132:SF2">
    <property type="entry name" value="ARSENICAL RESISTANCE OPERON REPRESSOR ARSR-RELATED"/>
    <property type="match status" value="1"/>
</dbReference>